<dbReference type="Gene3D" id="1.10.510.10">
    <property type="entry name" value="Transferase(Phosphotransferase) domain 1"/>
    <property type="match status" value="1"/>
</dbReference>
<dbReference type="KEGG" id="nnu:104601646"/>
<dbReference type="FunCoup" id="A0A1U8A7T8">
    <property type="interactions" value="11"/>
</dbReference>
<dbReference type="InterPro" id="IPR013210">
    <property type="entry name" value="LRR_N_plant-typ"/>
</dbReference>
<dbReference type="PROSITE" id="PS50011">
    <property type="entry name" value="PROTEIN_KINASE_DOM"/>
    <property type="match status" value="1"/>
</dbReference>
<dbReference type="AlphaFoldDB" id="A0A1U8A7T8"/>
<keyword evidence="15" id="KW-0675">Receptor</keyword>
<keyword evidence="8" id="KW-0732">Signal</keyword>
<evidence type="ECO:0000256" key="7">
    <source>
        <dbReference type="ARBA" id="ARBA00022692"/>
    </source>
</evidence>
<evidence type="ECO:0000256" key="11">
    <source>
        <dbReference type="ARBA" id="ARBA00022777"/>
    </source>
</evidence>
<dbReference type="Pfam" id="PF08263">
    <property type="entry name" value="LRRNT_2"/>
    <property type="match status" value="1"/>
</dbReference>
<evidence type="ECO:0000256" key="5">
    <source>
        <dbReference type="ARBA" id="ARBA00022614"/>
    </source>
</evidence>
<gene>
    <name evidence="20" type="primary">LOC104601646</name>
</gene>
<dbReference type="OrthoDB" id="418615at2759"/>
<dbReference type="InterPro" id="IPR011009">
    <property type="entry name" value="Kinase-like_dom_sf"/>
</dbReference>
<name>A0A1U8A7T8_NELNU</name>
<dbReference type="Gene3D" id="3.80.10.10">
    <property type="entry name" value="Ribonuclease Inhibitor"/>
    <property type="match status" value="2"/>
</dbReference>
<evidence type="ECO:0000259" key="18">
    <source>
        <dbReference type="PROSITE" id="PS50011"/>
    </source>
</evidence>
<evidence type="ECO:0000256" key="4">
    <source>
        <dbReference type="ARBA" id="ARBA00022553"/>
    </source>
</evidence>
<evidence type="ECO:0000256" key="13">
    <source>
        <dbReference type="ARBA" id="ARBA00022989"/>
    </source>
</evidence>
<organism evidence="19 20">
    <name type="scientific">Nelumbo nucifera</name>
    <name type="common">Sacred lotus</name>
    <dbReference type="NCBI Taxonomy" id="4432"/>
    <lineage>
        <taxon>Eukaryota</taxon>
        <taxon>Viridiplantae</taxon>
        <taxon>Streptophyta</taxon>
        <taxon>Embryophyta</taxon>
        <taxon>Tracheophyta</taxon>
        <taxon>Spermatophyta</taxon>
        <taxon>Magnoliopsida</taxon>
        <taxon>Proteales</taxon>
        <taxon>Nelumbonaceae</taxon>
        <taxon>Nelumbo</taxon>
    </lineage>
</organism>
<evidence type="ECO:0000313" key="19">
    <source>
        <dbReference type="Proteomes" id="UP000189703"/>
    </source>
</evidence>
<dbReference type="EC" id="2.7.11.1" evidence="3"/>
<dbReference type="InterPro" id="IPR046959">
    <property type="entry name" value="PRK1-6/SRF4-like"/>
</dbReference>
<comment type="catalytic activity">
    <reaction evidence="16">
        <text>L-threonyl-[protein] + ATP = O-phospho-L-threonyl-[protein] + ADP + H(+)</text>
        <dbReference type="Rhea" id="RHEA:46608"/>
        <dbReference type="Rhea" id="RHEA-COMP:11060"/>
        <dbReference type="Rhea" id="RHEA-COMP:11605"/>
        <dbReference type="ChEBI" id="CHEBI:15378"/>
        <dbReference type="ChEBI" id="CHEBI:30013"/>
        <dbReference type="ChEBI" id="CHEBI:30616"/>
        <dbReference type="ChEBI" id="CHEBI:61977"/>
        <dbReference type="ChEBI" id="CHEBI:456216"/>
        <dbReference type="EC" id="2.7.11.1"/>
    </reaction>
</comment>
<dbReference type="InterPro" id="IPR001611">
    <property type="entry name" value="Leu-rich_rpt"/>
</dbReference>
<dbReference type="Pfam" id="PF13855">
    <property type="entry name" value="LRR_8"/>
    <property type="match status" value="1"/>
</dbReference>
<dbReference type="SUPFAM" id="SSF52058">
    <property type="entry name" value="L domain-like"/>
    <property type="match status" value="1"/>
</dbReference>
<evidence type="ECO:0000256" key="17">
    <source>
        <dbReference type="ARBA" id="ARBA00048679"/>
    </source>
</evidence>
<dbReference type="Proteomes" id="UP000189703">
    <property type="component" value="Unplaced"/>
</dbReference>
<evidence type="ECO:0000256" key="6">
    <source>
        <dbReference type="ARBA" id="ARBA00022679"/>
    </source>
</evidence>
<keyword evidence="13" id="KW-1133">Transmembrane helix</keyword>
<keyword evidence="4" id="KW-0597">Phosphoprotein</keyword>
<accession>A0A1U8A7T8</accession>
<dbReference type="Pfam" id="PF00560">
    <property type="entry name" value="LRR_1"/>
    <property type="match status" value="1"/>
</dbReference>
<keyword evidence="9" id="KW-0677">Repeat</keyword>
<evidence type="ECO:0000256" key="2">
    <source>
        <dbReference type="ARBA" id="ARBA00008684"/>
    </source>
</evidence>
<keyword evidence="19" id="KW-1185">Reference proteome</keyword>
<evidence type="ECO:0000256" key="16">
    <source>
        <dbReference type="ARBA" id="ARBA00047899"/>
    </source>
</evidence>
<keyword evidence="6" id="KW-0808">Transferase</keyword>
<proteinExistence type="inferred from homology"/>
<dbReference type="eggNOG" id="ENOG502QUJJ">
    <property type="taxonomic scope" value="Eukaryota"/>
</dbReference>
<dbReference type="FunFam" id="1.10.510.10:FF:000480">
    <property type="entry name" value="Pollen receptor-like kinase 1"/>
    <property type="match status" value="1"/>
</dbReference>
<dbReference type="GO" id="GO:0004674">
    <property type="term" value="F:protein serine/threonine kinase activity"/>
    <property type="evidence" value="ECO:0000318"/>
    <property type="project" value="GO_Central"/>
</dbReference>
<evidence type="ECO:0000256" key="1">
    <source>
        <dbReference type="ARBA" id="ARBA00004167"/>
    </source>
</evidence>
<evidence type="ECO:0000256" key="12">
    <source>
        <dbReference type="ARBA" id="ARBA00022840"/>
    </source>
</evidence>
<evidence type="ECO:0000256" key="10">
    <source>
        <dbReference type="ARBA" id="ARBA00022741"/>
    </source>
</evidence>
<dbReference type="GO" id="GO:0005886">
    <property type="term" value="C:plasma membrane"/>
    <property type="evidence" value="ECO:0000318"/>
    <property type="project" value="GO_Central"/>
</dbReference>
<dbReference type="FunFam" id="3.30.200.20:FF:000307">
    <property type="entry name" value="pollen receptor-like kinase 1"/>
    <property type="match status" value="1"/>
</dbReference>
<comment type="catalytic activity">
    <reaction evidence="17">
        <text>L-seryl-[protein] + ATP = O-phospho-L-seryl-[protein] + ADP + H(+)</text>
        <dbReference type="Rhea" id="RHEA:17989"/>
        <dbReference type="Rhea" id="RHEA-COMP:9863"/>
        <dbReference type="Rhea" id="RHEA-COMP:11604"/>
        <dbReference type="ChEBI" id="CHEBI:15378"/>
        <dbReference type="ChEBI" id="CHEBI:29999"/>
        <dbReference type="ChEBI" id="CHEBI:30616"/>
        <dbReference type="ChEBI" id="CHEBI:83421"/>
        <dbReference type="ChEBI" id="CHEBI:456216"/>
        <dbReference type="EC" id="2.7.11.1"/>
    </reaction>
</comment>
<evidence type="ECO:0000256" key="8">
    <source>
        <dbReference type="ARBA" id="ARBA00022729"/>
    </source>
</evidence>
<reference evidence="20" key="1">
    <citation type="submission" date="2025-08" db="UniProtKB">
        <authorList>
            <consortium name="RefSeq"/>
        </authorList>
    </citation>
    <scope>IDENTIFICATION</scope>
</reference>
<keyword evidence="14" id="KW-0472">Membrane</keyword>
<protein>
    <recommendedName>
        <fullName evidence="3">non-specific serine/threonine protein kinase</fullName>
        <ecNumber evidence="3">2.7.11.1</ecNumber>
    </recommendedName>
</protein>
<dbReference type="PANTHER" id="PTHR48007">
    <property type="entry name" value="LEUCINE-RICH REPEAT RECEPTOR-LIKE PROTEIN KINASE PXC1"/>
    <property type="match status" value="1"/>
</dbReference>
<evidence type="ECO:0000313" key="20">
    <source>
        <dbReference type="RefSeq" id="XP_010263379.1"/>
    </source>
</evidence>
<comment type="subcellular location">
    <subcellularLocation>
        <location evidence="1">Membrane</location>
        <topology evidence="1">Single-pass membrane protein</topology>
    </subcellularLocation>
</comment>
<evidence type="ECO:0000256" key="14">
    <source>
        <dbReference type="ARBA" id="ARBA00023136"/>
    </source>
</evidence>
<dbReference type="RefSeq" id="XP_010263379.1">
    <property type="nucleotide sequence ID" value="XM_010265077.2"/>
</dbReference>
<keyword evidence="5" id="KW-0433">Leucine-rich repeat</keyword>
<keyword evidence="11" id="KW-0418">Kinase</keyword>
<dbReference type="PANTHER" id="PTHR48007:SF64">
    <property type="entry name" value="POLLEN RECEPTOR-LIKE KINASE 1"/>
    <property type="match status" value="1"/>
</dbReference>
<dbReference type="Gene3D" id="3.30.200.20">
    <property type="entry name" value="Phosphorylase Kinase, domain 1"/>
    <property type="match status" value="1"/>
</dbReference>
<keyword evidence="7" id="KW-0812">Transmembrane</keyword>
<evidence type="ECO:0000256" key="3">
    <source>
        <dbReference type="ARBA" id="ARBA00012513"/>
    </source>
</evidence>
<feature type="domain" description="Protein kinase" evidence="18">
    <location>
        <begin position="326"/>
        <end position="611"/>
    </location>
</feature>
<comment type="similarity">
    <text evidence="2">Belongs to the protein kinase superfamily. Ser/Thr protein kinase family.</text>
</comment>
<dbReference type="GeneID" id="104601646"/>
<dbReference type="GO" id="GO:0005524">
    <property type="term" value="F:ATP binding"/>
    <property type="evidence" value="ECO:0007669"/>
    <property type="project" value="UniProtKB-KW"/>
</dbReference>
<dbReference type="OMA" id="RAGNIWG"/>
<dbReference type="InterPro" id="IPR032675">
    <property type="entry name" value="LRR_dom_sf"/>
</dbReference>
<keyword evidence="10" id="KW-0547">Nucleotide-binding</keyword>
<evidence type="ECO:0000256" key="9">
    <source>
        <dbReference type="ARBA" id="ARBA00022737"/>
    </source>
</evidence>
<keyword evidence="12" id="KW-0067">ATP-binding</keyword>
<dbReference type="InterPro" id="IPR000719">
    <property type="entry name" value="Prot_kinase_dom"/>
</dbReference>
<evidence type="ECO:0000256" key="15">
    <source>
        <dbReference type="ARBA" id="ARBA00023170"/>
    </source>
</evidence>
<dbReference type="SUPFAM" id="SSF56112">
    <property type="entry name" value="Protein kinase-like (PK-like)"/>
    <property type="match status" value="1"/>
</dbReference>
<sequence>MARYDTRWPLITAFLITLLSIVAVSWGDPDSDVLLKFRASLGNDGALYNWNASTNPCTGNWVGVKCWNGTGKIWALQLEHMGLTGFLDLDTLRGLPYLRAMSFMNNSFTGPMPNIRKLKALKAFYFSNNRFSGDIPDDAFVGMGWLKKVHLANNDFTGKIPTSLQGLPRLLALRLEGNQFEGGIPNFQQKNLTTVNVSNNYLEGPIPERLSMMDVSSFAGNEGLCGKPLESCDFRKFLLELIMIILCILIAIAIIGIVVAILRRQGQTEELGKVQVEGNQKASCEGDKVERGVPPQMPGSGRKAENGRLVFLRDDRERFDLNDLLKASAEVLGSGNFGSSYKAVLLTGSAMVVKRFRQMNNVGREEFQEHMRRIGRLRHPNLLPIVAYYYRKEEKLLITDFVENGSLASVLHGNRTPGQPGLDWPTRLNIIKEVTKGVAYLYEELPSLIVPHGHLKSSNVVLDESLKPLLTDYGLVPVINQEHASQLMVAYKSPEYEQHGRTTRKTDVWSLGVLIVEMLTGKFPASFLKQGKGGSDEDLVSWANSVVKQERPEEVFDKDMGETKNAEREMMKLLKIGLCCCEVDVEKRWDITEAAEKIEGVRERDKDDGFYSTFASEGDMISSKGMTEVDLSVL</sequence>
<dbReference type="Pfam" id="PF00069">
    <property type="entry name" value="Pkinase"/>
    <property type="match status" value="1"/>
</dbReference>